<dbReference type="RefSeq" id="WP_252854042.1">
    <property type="nucleotide sequence ID" value="NZ_JAMXLR010000062.1"/>
</dbReference>
<dbReference type="PROSITE" id="PS50011">
    <property type="entry name" value="PROTEIN_KINASE_DOM"/>
    <property type="match status" value="1"/>
</dbReference>
<keyword evidence="7" id="KW-0723">Serine/threonine-protein kinase</keyword>
<dbReference type="GO" id="GO:0004674">
    <property type="term" value="F:protein serine/threonine kinase activity"/>
    <property type="evidence" value="ECO:0007669"/>
    <property type="project" value="UniProtKB-KW"/>
</dbReference>
<dbReference type="Gene3D" id="1.25.40.10">
    <property type="entry name" value="Tetratricopeptide repeat domain"/>
    <property type="match status" value="1"/>
</dbReference>
<keyword evidence="3 7" id="KW-0418">Kinase</keyword>
<dbReference type="SUPFAM" id="SSF56112">
    <property type="entry name" value="Protein kinase-like (PK-like)"/>
    <property type="match status" value="1"/>
</dbReference>
<dbReference type="Gene3D" id="1.10.510.10">
    <property type="entry name" value="Transferase(Phosphotransferase) domain 1"/>
    <property type="match status" value="1"/>
</dbReference>
<evidence type="ECO:0000313" key="7">
    <source>
        <dbReference type="EMBL" id="MCO6045926.1"/>
    </source>
</evidence>
<accession>A0A9X2JHK8</accession>
<dbReference type="InterPro" id="IPR008271">
    <property type="entry name" value="Ser/Thr_kinase_AS"/>
</dbReference>
<keyword evidence="4 5" id="KW-0067">ATP-binding</keyword>
<dbReference type="SUPFAM" id="SSF48452">
    <property type="entry name" value="TPR-like"/>
    <property type="match status" value="2"/>
</dbReference>
<dbReference type="AlphaFoldDB" id="A0A9X2JHK8"/>
<evidence type="ECO:0000256" key="2">
    <source>
        <dbReference type="ARBA" id="ARBA00022741"/>
    </source>
</evidence>
<name>A0A9X2JHK8_9BACT</name>
<dbReference type="Pfam" id="PF00069">
    <property type="entry name" value="Pkinase"/>
    <property type="match status" value="1"/>
</dbReference>
<dbReference type="SMART" id="SM00220">
    <property type="entry name" value="S_TKc"/>
    <property type="match status" value="1"/>
</dbReference>
<dbReference type="Gene3D" id="3.30.200.20">
    <property type="entry name" value="Phosphorylase Kinase, domain 1"/>
    <property type="match status" value="1"/>
</dbReference>
<evidence type="ECO:0000256" key="1">
    <source>
        <dbReference type="ARBA" id="ARBA00022679"/>
    </source>
</evidence>
<dbReference type="PANTHER" id="PTHR43289">
    <property type="entry name" value="MITOGEN-ACTIVATED PROTEIN KINASE KINASE KINASE 20-RELATED"/>
    <property type="match status" value="1"/>
</dbReference>
<dbReference type="Proteomes" id="UP001155241">
    <property type="component" value="Unassembled WGS sequence"/>
</dbReference>
<organism evidence="7 8">
    <name type="scientific">Aeoliella straminimaris</name>
    <dbReference type="NCBI Taxonomy" id="2954799"/>
    <lineage>
        <taxon>Bacteria</taxon>
        <taxon>Pseudomonadati</taxon>
        <taxon>Planctomycetota</taxon>
        <taxon>Planctomycetia</taxon>
        <taxon>Pirellulales</taxon>
        <taxon>Lacipirellulaceae</taxon>
        <taxon>Aeoliella</taxon>
    </lineage>
</organism>
<dbReference type="CDD" id="cd14014">
    <property type="entry name" value="STKc_PknB_like"/>
    <property type="match status" value="1"/>
</dbReference>
<dbReference type="PROSITE" id="PS00107">
    <property type="entry name" value="PROTEIN_KINASE_ATP"/>
    <property type="match status" value="1"/>
</dbReference>
<dbReference type="PANTHER" id="PTHR43289:SF34">
    <property type="entry name" value="SERINE_THREONINE-PROTEIN KINASE YBDM-RELATED"/>
    <property type="match status" value="1"/>
</dbReference>
<dbReference type="PROSITE" id="PS00108">
    <property type="entry name" value="PROTEIN_KINASE_ST"/>
    <property type="match status" value="1"/>
</dbReference>
<evidence type="ECO:0000259" key="6">
    <source>
        <dbReference type="PROSITE" id="PS50011"/>
    </source>
</evidence>
<evidence type="ECO:0000313" key="8">
    <source>
        <dbReference type="Proteomes" id="UP001155241"/>
    </source>
</evidence>
<feature type="binding site" evidence="5">
    <location>
        <position position="109"/>
    </location>
    <ligand>
        <name>ATP</name>
        <dbReference type="ChEBI" id="CHEBI:30616"/>
    </ligand>
</feature>
<reference evidence="7" key="1">
    <citation type="submission" date="2022-06" db="EMBL/GenBank/DDBJ databases">
        <title>Aeoliella straminimaris, a novel planctomycete from sediments.</title>
        <authorList>
            <person name="Vitorino I.R."/>
            <person name="Lage O.M."/>
        </authorList>
    </citation>
    <scope>NUCLEOTIDE SEQUENCE</scope>
    <source>
        <strain evidence="7">ICT_H6.2</strain>
    </source>
</reference>
<evidence type="ECO:0000256" key="3">
    <source>
        <dbReference type="ARBA" id="ARBA00022777"/>
    </source>
</evidence>
<proteinExistence type="predicted"/>
<feature type="domain" description="Protein kinase" evidence="6">
    <location>
        <begin position="80"/>
        <end position="372"/>
    </location>
</feature>
<sequence>MAVRPPSPTIAAENDVGFAELVEQITSLVEHGQHEAADRVIEQAPEHGERLRQLLPAIEALASLEDQPDAAPLGKDLGDFRLLREIGRGGMGVVYEAEQLSLDRRVALKVLPLAATLSSTQLERFKNEARAAATLQHPNLVGVYAVGVERGVHYYAMELVDGVSLAEAIHHLKDTPSETDHEPQAAAETVAIANLSTARTKNPLQYFRDAALLIADAAEALQYAHERGIVHRDIKPGNLLLDADARVHVTDFGLARLEADAGATLTGDVLGTLRYMSPEQAAGRPGLVDARTDIYALGATLFELLTLRPVFAEKDRAKLLVQLTERQPPRLRQIDSRIPVDLETIVSKTLEKEPADRYASALELANDLRAFASDRPIAASPPSLAARAKRWAVQHSTAVAVAFGALLLASIGLAVATTMIGRERALAVANADKAEGNLDLALAALDETLAESVVGDLIVEPIGDKRRELQRRGIEFYEQFASQNGVEPTSWPAYRLLVFNERLGDALDATGNDPQQADKAYQQAIQLATELDDSPQNRARLIHCVDDYAIFLKDQGRLQDAMRESRRAGHFVDALRKDHPEFALNDYLEGKNLYNRSVTQAAADQMPEAEETCRQALPLLEQAWEQGLEDAPQRTIETKTLAMCRYNLGLYAAQGGRPQEAEELWIKSLGDWRALTLLEPLESEYHSRAGATVSNLAALANRRGDFIEGRRLAEEALEHPRRALRCKPVYEHAEDFLRAHHKHLATALTELGDYEALAAAAEQRASELPDVPFEVTQAAISLAKGAELAHNDQDLSATAQRETAQQFASRAFSLLEEARSRYDDDLAIWTVGEAHQEVGDNLAQAGCEQEARRSFESALDILLMLQAKQPPENRPQFDEAIESIQNRLSDPYLSDRVSAPYELGDDVAAQEGG</sequence>
<gene>
    <name evidence="7" type="ORF">NG895_18660</name>
</gene>
<evidence type="ECO:0000256" key="5">
    <source>
        <dbReference type="PROSITE-ProRule" id="PRU10141"/>
    </source>
</evidence>
<dbReference type="InterPro" id="IPR000719">
    <property type="entry name" value="Prot_kinase_dom"/>
</dbReference>
<dbReference type="EMBL" id="JAMXLR010000062">
    <property type="protein sequence ID" value="MCO6045926.1"/>
    <property type="molecule type" value="Genomic_DNA"/>
</dbReference>
<comment type="caution">
    <text evidence="7">The sequence shown here is derived from an EMBL/GenBank/DDBJ whole genome shotgun (WGS) entry which is preliminary data.</text>
</comment>
<dbReference type="GO" id="GO:0005524">
    <property type="term" value="F:ATP binding"/>
    <property type="evidence" value="ECO:0007669"/>
    <property type="project" value="UniProtKB-UniRule"/>
</dbReference>
<protein>
    <submittedName>
        <fullName evidence="7">Serine/threonine protein kinase</fullName>
    </submittedName>
</protein>
<dbReference type="InterPro" id="IPR017441">
    <property type="entry name" value="Protein_kinase_ATP_BS"/>
</dbReference>
<dbReference type="InterPro" id="IPR011009">
    <property type="entry name" value="Kinase-like_dom_sf"/>
</dbReference>
<keyword evidence="1" id="KW-0808">Transferase</keyword>
<dbReference type="InterPro" id="IPR011990">
    <property type="entry name" value="TPR-like_helical_dom_sf"/>
</dbReference>
<keyword evidence="2 5" id="KW-0547">Nucleotide-binding</keyword>
<keyword evidence="8" id="KW-1185">Reference proteome</keyword>
<evidence type="ECO:0000256" key="4">
    <source>
        <dbReference type="ARBA" id="ARBA00022840"/>
    </source>
</evidence>